<evidence type="ECO:0000313" key="10">
    <source>
        <dbReference type="Proteomes" id="UP001153321"/>
    </source>
</evidence>
<proteinExistence type="predicted"/>
<keyword evidence="10" id="KW-1185">Reference proteome</keyword>
<accession>A0A9P0MY79</accession>
<dbReference type="PANTHER" id="PTHR45664:SF12">
    <property type="entry name" value="PANCREAS_DUODENUM HOMEOBOX PROTEIN 1"/>
    <property type="match status" value="1"/>
</dbReference>
<feature type="compositionally biased region" description="Polar residues" evidence="7">
    <location>
        <begin position="12"/>
        <end position="22"/>
    </location>
</feature>
<evidence type="ECO:0000256" key="5">
    <source>
        <dbReference type="PROSITE-ProRule" id="PRU00108"/>
    </source>
</evidence>
<feature type="domain" description="Homeobox" evidence="8">
    <location>
        <begin position="84"/>
        <end position="144"/>
    </location>
</feature>
<dbReference type="InterPro" id="IPR017970">
    <property type="entry name" value="Homeobox_CS"/>
</dbReference>
<dbReference type="AlphaFoldDB" id="A0A9P0MY79"/>
<dbReference type="EMBL" id="LR824542">
    <property type="protein sequence ID" value="CAH1635627.1"/>
    <property type="molecule type" value="Genomic_DNA"/>
</dbReference>
<feature type="DNA-binding region" description="Homeobox" evidence="5">
    <location>
        <begin position="203"/>
        <end position="262"/>
    </location>
</feature>
<evidence type="ECO:0000256" key="7">
    <source>
        <dbReference type="SAM" id="MobiDB-lite"/>
    </source>
</evidence>
<dbReference type="PROSITE" id="PS00027">
    <property type="entry name" value="HOMEOBOX_1"/>
    <property type="match status" value="2"/>
</dbReference>
<protein>
    <recommendedName>
        <fullName evidence="8">Homeobox domain-containing protein</fullName>
    </recommendedName>
</protein>
<evidence type="ECO:0000313" key="9">
    <source>
        <dbReference type="EMBL" id="CAH1635627.1"/>
    </source>
</evidence>
<evidence type="ECO:0000256" key="3">
    <source>
        <dbReference type="ARBA" id="ARBA00023155"/>
    </source>
</evidence>
<dbReference type="SMART" id="SM00389">
    <property type="entry name" value="HOX"/>
    <property type="match status" value="2"/>
</dbReference>
<feature type="compositionally biased region" description="Pro residues" evidence="7">
    <location>
        <begin position="1"/>
        <end position="10"/>
    </location>
</feature>
<dbReference type="GO" id="GO:0005634">
    <property type="term" value="C:nucleus"/>
    <property type="evidence" value="ECO:0007669"/>
    <property type="project" value="UniProtKB-SubCell"/>
</dbReference>
<dbReference type="GO" id="GO:0045944">
    <property type="term" value="P:positive regulation of transcription by RNA polymerase II"/>
    <property type="evidence" value="ECO:0007669"/>
    <property type="project" value="UniProtKB-ARBA"/>
</dbReference>
<dbReference type="Gene3D" id="1.10.10.60">
    <property type="entry name" value="Homeodomain-like"/>
    <property type="match status" value="2"/>
</dbReference>
<evidence type="ECO:0000256" key="2">
    <source>
        <dbReference type="ARBA" id="ARBA00023125"/>
    </source>
</evidence>
<dbReference type="Pfam" id="PF00046">
    <property type="entry name" value="Homeodomain"/>
    <property type="match status" value="2"/>
</dbReference>
<dbReference type="PROSITE" id="PS50071">
    <property type="entry name" value="HOMEOBOX_2"/>
    <property type="match status" value="2"/>
</dbReference>
<keyword evidence="4 5" id="KW-0539">Nucleus</keyword>
<dbReference type="InterPro" id="IPR009057">
    <property type="entry name" value="Homeodomain-like_sf"/>
</dbReference>
<evidence type="ECO:0000256" key="1">
    <source>
        <dbReference type="ARBA" id="ARBA00004123"/>
    </source>
</evidence>
<dbReference type="PANTHER" id="PTHR45664">
    <property type="entry name" value="PROTEIN ZERKNUELLT 1-RELATED"/>
    <property type="match status" value="1"/>
</dbReference>
<dbReference type="Proteomes" id="UP001153321">
    <property type="component" value="Chromosome 11"/>
</dbReference>
<dbReference type="GO" id="GO:0000978">
    <property type="term" value="F:RNA polymerase II cis-regulatory region sequence-specific DNA binding"/>
    <property type="evidence" value="ECO:0007669"/>
    <property type="project" value="TreeGrafter"/>
</dbReference>
<reference evidence="9" key="1">
    <citation type="submission" date="2022-02" db="EMBL/GenBank/DDBJ databases">
        <authorList>
            <person name="King R."/>
        </authorList>
    </citation>
    <scope>NUCLEOTIDE SEQUENCE</scope>
</reference>
<feature type="region of interest" description="Disordered" evidence="7">
    <location>
        <begin position="1"/>
        <end position="35"/>
    </location>
</feature>
<feature type="compositionally biased region" description="Low complexity" evidence="7">
    <location>
        <begin position="265"/>
        <end position="278"/>
    </location>
</feature>
<feature type="DNA-binding region" description="Homeobox" evidence="5">
    <location>
        <begin position="86"/>
        <end position="145"/>
    </location>
</feature>
<name>A0A9P0MY79_SPOLI</name>
<evidence type="ECO:0000256" key="4">
    <source>
        <dbReference type="ARBA" id="ARBA00023242"/>
    </source>
</evidence>
<sequence length="375" mass="42516">MNPPNQPPAPHSASNGFDTSINPTPPTFLDSGLPQQTTAPFTVAVNSVQVQPRQPHSGLIDYRTWLNTQPTQVVHRPNVLPVPTKPKRVRTGFTTQQLIVLEKQYSKVPYLPRSQRIELAETLQLTERTIKIWFQNRRMKAKKEKLEGSEDILEMMFSQWLPHQSAAVSVPVTAPNQHIWHNGQPTGWTAVRPQGLPATYRKPKRVRTAFTTDQLLALEHEFKLTPFLARPRRLQLADVLQLNERTIKIWFQNRRMKEKKDRAESQSSSGYSSENNEGPIMHYPGMAPSYPEVTTPMAPNLMPQQPQNSQCMYGSQPGIPPSNIPEQPYQAAVQAPARIEPLLPLPELPAPIVPSEMNNFQWPDEAEDQHILTPL</sequence>
<keyword evidence="2 5" id="KW-0238">DNA-binding</keyword>
<evidence type="ECO:0000259" key="8">
    <source>
        <dbReference type="PROSITE" id="PS50071"/>
    </source>
</evidence>
<dbReference type="SUPFAM" id="SSF46689">
    <property type="entry name" value="Homeodomain-like"/>
    <property type="match status" value="2"/>
</dbReference>
<gene>
    <name evidence="9" type="ORF">SPLIT_LOCUS989</name>
</gene>
<dbReference type="CDD" id="cd00086">
    <property type="entry name" value="homeodomain"/>
    <property type="match status" value="2"/>
</dbReference>
<dbReference type="InterPro" id="IPR001356">
    <property type="entry name" value="HD"/>
</dbReference>
<evidence type="ECO:0000256" key="6">
    <source>
        <dbReference type="RuleBase" id="RU000682"/>
    </source>
</evidence>
<organism evidence="9 10">
    <name type="scientific">Spodoptera littoralis</name>
    <name type="common">Egyptian cotton leafworm</name>
    <dbReference type="NCBI Taxonomy" id="7109"/>
    <lineage>
        <taxon>Eukaryota</taxon>
        <taxon>Metazoa</taxon>
        <taxon>Ecdysozoa</taxon>
        <taxon>Arthropoda</taxon>
        <taxon>Hexapoda</taxon>
        <taxon>Insecta</taxon>
        <taxon>Pterygota</taxon>
        <taxon>Neoptera</taxon>
        <taxon>Endopterygota</taxon>
        <taxon>Lepidoptera</taxon>
        <taxon>Glossata</taxon>
        <taxon>Ditrysia</taxon>
        <taxon>Noctuoidea</taxon>
        <taxon>Noctuidae</taxon>
        <taxon>Amphipyrinae</taxon>
        <taxon>Spodoptera</taxon>
    </lineage>
</organism>
<dbReference type="GO" id="GO:0000981">
    <property type="term" value="F:DNA-binding transcription factor activity, RNA polymerase II-specific"/>
    <property type="evidence" value="ECO:0007669"/>
    <property type="project" value="InterPro"/>
</dbReference>
<feature type="domain" description="Homeobox" evidence="8">
    <location>
        <begin position="201"/>
        <end position="261"/>
    </location>
</feature>
<comment type="subcellular location">
    <subcellularLocation>
        <location evidence="1 5 6">Nucleus</location>
    </subcellularLocation>
</comment>
<feature type="region of interest" description="Disordered" evidence="7">
    <location>
        <begin position="255"/>
        <end position="278"/>
    </location>
</feature>
<keyword evidence="3 5" id="KW-0371">Homeobox</keyword>